<proteinExistence type="inferred from homology"/>
<reference evidence="11 12" key="1">
    <citation type="journal article" date="2010" name="Stand. Genomic Sci.">
        <title>Complete genome sequence of Segniliparus rotundus type strain (CDC 1076).</title>
        <authorList>
            <person name="Sikorski J."/>
            <person name="Lapidus A."/>
            <person name="Copeland A."/>
            <person name="Misra M."/>
            <person name="Glavina Del Rio T."/>
            <person name="Nolan M."/>
            <person name="Lucas S."/>
            <person name="Chen F."/>
            <person name="Tice H."/>
            <person name="Cheng J.F."/>
            <person name="Jando M."/>
            <person name="Schneider S."/>
            <person name="Bruce D."/>
            <person name="Goodwin L."/>
            <person name="Pitluck S."/>
            <person name="Liolios K."/>
            <person name="Mikhailova N."/>
            <person name="Pati A."/>
            <person name="Ivanova N."/>
            <person name="Mavromatis K."/>
            <person name="Chen A."/>
            <person name="Palaniappan K."/>
            <person name="Chertkov O."/>
            <person name="Land M."/>
            <person name="Hauser L."/>
            <person name="Chang Y.J."/>
            <person name="Jeffries C.D."/>
            <person name="Brettin T."/>
            <person name="Detter J.C."/>
            <person name="Han C."/>
            <person name="Rohde M."/>
            <person name="Goker M."/>
            <person name="Bristow J."/>
            <person name="Eisen J.A."/>
            <person name="Markowitz V."/>
            <person name="Hugenholtz P."/>
            <person name="Kyrpides N.C."/>
            <person name="Klenk H.P."/>
        </authorList>
    </citation>
    <scope>NUCLEOTIDE SEQUENCE [LARGE SCALE GENOMIC DNA]</scope>
    <source>
        <strain evidence="12">ATCC BAA-972 / CDC 1076 / CIP 108378 / DSM 44985 / JCM 13578</strain>
    </source>
</reference>
<dbReference type="Pfam" id="PF02416">
    <property type="entry name" value="TatA_B_E"/>
    <property type="match status" value="1"/>
</dbReference>
<evidence type="ECO:0000256" key="2">
    <source>
        <dbReference type="ARBA" id="ARBA00022448"/>
    </source>
</evidence>
<keyword evidence="7 9" id="KW-0811">Translocation</keyword>
<dbReference type="EMBL" id="CP001958">
    <property type="protein sequence ID" value="ADG98544.1"/>
    <property type="molecule type" value="Genomic_DNA"/>
</dbReference>
<keyword evidence="12" id="KW-1185">Reference proteome</keyword>
<name>D6Z9B4_SEGRD</name>
<dbReference type="OrthoDB" id="3267321at2"/>
<evidence type="ECO:0000256" key="9">
    <source>
        <dbReference type="HAMAP-Rule" id="MF_00237"/>
    </source>
</evidence>
<evidence type="ECO:0000256" key="8">
    <source>
        <dbReference type="ARBA" id="ARBA00023136"/>
    </source>
</evidence>
<protein>
    <recommendedName>
        <fullName evidence="9">Sec-independent protein translocase protein TatB</fullName>
    </recommendedName>
</protein>
<dbReference type="AlphaFoldDB" id="D6Z9B4"/>
<dbReference type="KEGG" id="srt:Srot_2089"/>
<dbReference type="InterPro" id="IPR003369">
    <property type="entry name" value="TatA/B/E"/>
</dbReference>
<evidence type="ECO:0000256" key="4">
    <source>
        <dbReference type="ARBA" id="ARBA00022692"/>
    </source>
</evidence>
<evidence type="ECO:0000256" key="5">
    <source>
        <dbReference type="ARBA" id="ARBA00022927"/>
    </source>
</evidence>
<comment type="subcellular location">
    <subcellularLocation>
        <location evidence="9">Cell inner membrane</location>
        <topology evidence="9">Single-pass membrane protein</topology>
    </subcellularLocation>
    <subcellularLocation>
        <location evidence="1">Membrane</location>
        <topology evidence="1">Single-pass membrane protein</topology>
    </subcellularLocation>
</comment>
<dbReference type="GO" id="GO:0008320">
    <property type="term" value="F:protein transmembrane transporter activity"/>
    <property type="evidence" value="ECO:0007669"/>
    <property type="project" value="UniProtKB-UniRule"/>
</dbReference>
<dbReference type="NCBIfam" id="TIGR01410">
    <property type="entry name" value="tatB"/>
    <property type="match status" value="1"/>
</dbReference>
<evidence type="ECO:0000256" key="6">
    <source>
        <dbReference type="ARBA" id="ARBA00022989"/>
    </source>
</evidence>
<dbReference type="RefSeq" id="WP_013138996.1">
    <property type="nucleotide sequence ID" value="NC_014168.1"/>
</dbReference>
<dbReference type="Proteomes" id="UP000002247">
    <property type="component" value="Chromosome"/>
</dbReference>
<dbReference type="PRINTS" id="PR01506">
    <property type="entry name" value="TATBPROTEIN"/>
</dbReference>
<keyword evidence="8 9" id="KW-0472">Membrane</keyword>
<dbReference type="STRING" id="640132.Srot_2089"/>
<evidence type="ECO:0000256" key="3">
    <source>
        <dbReference type="ARBA" id="ARBA00022475"/>
    </source>
</evidence>
<dbReference type="GO" id="GO:0043953">
    <property type="term" value="P:protein transport by the Tat complex"/>
    <property type="evidence" value="ECO:0007669"/>
    <property type="project" value="UniProtKB-UniRule"/>
</dbReference>
<dbReference type="GO" id="GO:0033281">
    <property type="term" value="C:TAT protein transport complex"/>
    <property type="evidence" value="ECO:0007669"/>
    <property type="project" value="UniProtKB-UniRule"/>
</dbReference>
<evidence type="ECO:0000256" key="10">
    <source>
        <dbReference type="SAM" id="MobiDB-lite"/>
    </source>
</evidence>
<keyword evidence="5 9" id="KW-0653">Protein transport</keyword>
<evidence type="ECO:0000256" key="1">
    <source>
        <dbReference type="ARBA" id="ARBA00004167"/>
    </source>
</evidence>
<feature type="compositionally biased region" description="Pro residues" evidence="10">
    <location>
        <begin position="108"/>
        <end position="117"/>
    </location>
</feature>
<keyword evidence="3 9" id="KW-1003">Cell membrane</keyword>
<dbReference type="HOGENOM" id="CLU_086034_2_0_11"/>
<evidence type="ECO:0000313" key="11">
    <source>
        <dbReference type="EMBL" id="ADG98544.1"/>
    </source>
</evidence>
<comment type="subunit">
    <text evidence="9">The Tat system comprises two distinct complexes: a TatABC complex, containing multiple copies of TatA, TatB and TatC subunits, and a separate TatA complex, containing only TatA subunits. Substrates initially bind to the TatABC complex, which probably triggers association of the separate TatA complex to form the active translocon.</text>
</comment>
<comment type="similarity">
    <text evidence="9">Belongs to the TatB family.</text>
</comment>
<accession>D6Z9B4</accession>
<sequence>MFGSIGWGEIFVLLIAGLVILGPERLPGAITWATKSLRQVRAFAQDASGQLREQLGPELSELQEPIQQLSKLRRASPSALVSKHLLDGESADSLFNPFSPKRADAPKPHAPQAPPPVPHERRSGPPVFDTDAT</sequence>
<evidence type="ECO:0000256" key="7">
    <source>
        <dbReference type="ARBA" id="ARBA00023010"/>
    </source>
</evidence>
<comment type="function">
    <text evidence="9">Part of the twin-arginine translocation (Tat) system that transports large folded proteins containing a characteristic twin-arginine motif in their signal peptide across membranes. Together with TatC, TatB is part of a receptor directly interacting with Tat signal peptides. TatB may form an oligomeric binding site that transiently accommodates folded Tat precursor proteins before their translocation.</text>
</comment>
<evidence type="ECO:0000313" key="12">
    <source>
        <dbReference type="Proteomes" id="UP000002247"/>
    </source>
</evidence>
<keyword evidence="2 9" id="KW-0813">Transport</keyword>
<dbReference type="HAMAP" id="MF_00237">
    <property type="entry name" value="TatB"/>
    <property type="match status" value="1"/>
</dbReference>
<dbReference type="eggNOG" id="COG1826">
    <property type="taxonomic scope" value="Bacteria"/>
</dbReference>
<feature type="region of interest" description="Disordered" evidence="10">
    <location>
        <begin position="90"/>
        <end position="133"/>
    </location>
</feature>
<dbReference type="Gene3D" id="1.20.5.3310">
    <property type="match status" value="1"/>
</dbReference>
<organism evidence="11 12">
    <name type="scientific">Segniliparus rotundus (strain ATCC BAA-972 / CDC 1076 / CIP 108378 / DSM 44985 / JCM 13578)</name>
    <dbReference type="NCBI Taxonomy" id="640132"/>
    <lineage>
        <taxon>Bacteria</taxon>
        <taxon>Bacillati</taxon>
        <taxon>Actinomycetota</taxon>
        <taxon>Actinomycetes</taxon>
        <taxon>Mycobacteriales</taxon>
        <taxon>Segniliparaceae</taxon>
        <taxon>Segniliparus</taxon>
    </lineage>
</organism>
<gene>
    <name evidence="9" type="primary">tatB</name>
    <name evidence="11" type="ordered locus">Srot_2089</name>
</gene>
<keyword evidence="4 9" id="KW-0812">Transmembrane</keyword>
<keyword evidence="9" id="KW-0997">Cell inner membrane</keyword>
<keyword evidence="6 9" id="KW-1133">Transmembrane helix</keyword>
<dbReference type="InterPro" id="IPR018448">
    <property type="entry name" value="TatB"/>
</dbReference>